<feature type="domain" description="TIR" evidence="2">
    <location>
        <begin position="99"/>
        <end position="231"/>
    </location>
</feature>
<dbReference type="EMBL" id="CP079216">
    <property type="protein sequence ID" value="QXT64235.1"/>
    <property type="molecule type" value="Genomic_DNA"/>
</dbReference>
<name>A0ABX8SLR7_9ACTN</name>
<feature type="region of interest" description="Disordered" evidence="1">
    <location>
        <begin position="1"/>
        <end position="23"/>
    </location>
</feature>
<feature type="compositionally biased region" description="Polar residues" evidence="1">
    <location>
        <begin position="68"/>
        <end position="78"/>
    </location>
</feature>
<sequence>MSRCTAPVQGHRTSSGAAACPVHGGRGYGYYSPTPSYYSPPSYSARSGGGGTGSSGGSGSGRTRPKWSPSSSPLTYSPEQVRALTPYRRAVESVGLQPELRDIFLCHAWDDRRGAAAELNDLLEAAGVSVWFSEKDILLGQPFMREIDRGLAKSRVGVVLITPALLERVNNRGVSDKELSELLARDLLIPVVHETTYDEVRRISPLLGSRNGLDTSADSMESIATKIAELVALDDELERV</sequence>
<accession>A0ABX8SLR7</accession>
<reference evidence="3 4" key="1">
    <citation type="submission" date="2021-07" db="EMBL/GenBank/DDBJ databases">
        <title>complete genome sequencing of Tessaracoccus sp.J1M15.</title>
        <authorList>
            <person name="Bae J.-W."/>
            <person name="Kim D.-y."/>
        </authorList>
    </citation>
    <scope>NUCLEOTIDE SEQUENCE [LARGE SCALE GENOMIC DNA]</scope>
    <source>
        <strain evidence="3 4">J1M15</strain>
    </source>
</reference>
<evidence type="ECO:0000313" key="4">
    <source>
        <dbReference type="Proteomes" id="UP000824504"/>
    </source>
</evidence>
<dbReference type="Pfam" id="PF13676">
    <property type="entry name" value="TIR_2"/>
    <property type="match status" value="1"/>
</dbReference>
<dbReference type="InterPro" id="IPR000157">
    <property type="entry name" value="TIR_dom"/>
</dbReference>
<organism evidence="3 4">
    <name type="scientific">Tessaracoccus palaemonis</name>
    <dbReference type="NCBI Taxonomy" id="2829499"/>
    <lineage>
        <taxon>Bacteria</taxon>
        <taxon>Bacillati</taxon>
        <taxon>Actinomycetota</taxon>
        <taxon>Actinomycetes</taxon>
        <taxon>Propionibacteriales</taxon>
        <taxon>Propionibacteriaceae</taxon>
        <taxon>Tessaracoccus</taxon>
    </lineage>
</organism>
<proteinExistence type="predicted"/>
<evidence type="ECO:0000256" key="1">
    <source>
        <dbReference type="SAM" id="MobiDB-lite"/>
    </source>
</evidence>
<keyword evidence="3" id="KW-0675">Receptor</keyword>
<feature type="compositionally biased region" description="Gly residues" evidence="1">
    <location>
        <begin position="47"/>
        <end position="60"/>
    </location>
</feature>
<gene>
    <name evidence="3" type="ORF">KDB89_01395</name>
</gene>
<evidence type="ECO:0000259" key="2">
    <source>
        <dbReference type="PROSITE" id="PS50104"/>
    </source>
</evidence>
<feature type="region of interest" description="Disordered" evidence="1">
    <location>
        <begin position="41"/>
        <end position="79"/>
    </location>
</feature>
<dbReference type="Proteomes" id="UP000824504">
    <property type="component" value="Chromosome"/>
</dbReference>
<dbReference type="PROSITE" id="PS50104">
    <property type="entry name" value="TIR"/>
    <property type="match status" value="1"/>
</dbReference>
<protein>
    <submittedName>
        <fullName evidence="3">Toll/interleukin-1 receptor domain-containing protein</fullName>
    </submittedName>
</protein>
<keyword evidence="4" id="KW-1185">Reference proteome</keyword>
<evidence type="ECO:0000313" key="3">
    <source>
        <dbReference type="EMBL" id="QXT64235.1"/>
    </source>
</evidence>